<dbReference type="AlphaFoldDB" id="D7U599"/>
<dbReference type="PaxDb" id="29760-VIT_03s0038g01840.t01"/>
<organism evidence="1 2">
    <name type="scientific">Vitis vinifera</name>
    <name type="common">Grape</name>
    <dbReference type="NCBI Taxonomy" id="29760"/>
    <lineage>
        <taxon>Eukaryota</taxon>
        <taxon>Viridiplantae</taxon>
        <taxon>Streptophyta</taxon>
        <taxon>Embryophyta</taxon>
        <taxon>Tracheophyta</taxon>
        <taxon>Spermatophyta</taxon>
        <taxon>Magnoliopsida</taxon>
        <taxon>eudicotyledons</taxon>
        <taxon>Gunneridae</taxon>
        <taxon>Pentapetalae</taxon>
        <taxon>rosids</taxon>
        <taxon>Vitales</taxon>
        <taxon>Vitaceae</taxon>
        <taxon>Viteae</taxon>
        <taxon>Vitis</taxon>
    </lineage>
</organism>
<dbReference type="HOGENOM" id="CLU_1974579_0_0_1"/>
<dbReference type="EMBL" id="FN596508">
    <property type="protein sequence ID" value="CBI37918.3"/>
    <property type="molecule type" value="Genomic_DNA"/>
</dbReference>
<dbReference type="Proteomes" id="UP000009183">
    <property type="component" value="Chromosome 3"/>
</dbReference>
<gene>
    <name evidence="1" type="ordered locus">VIT_03s0038g01840</name>
</gene>
<proteinExistence type="predicted"/>
<name>D7U599_VITVI</name>
<protein>
    <submittedName>
        <fullName evidence="1">Uncharacterized protein</fullName>
    </submittedName>
</protein>
<accession>D7U599</accession>
<sequence>MKESDQKSVLPPEWLVKHYDNNRNFTCSQHSCVVHIAAFVRQINYGIIRGLGFPIWTQPICERGTSRPLGGTAIFCELLPLQCADCAESNINTSQALSGLGLTIDCKLENGEFKTRKVGDINQEGKL</sequence>
<dbReference type="InParanoid" id="D7U599"/>
<keyword evidence="2" id="KW-1185">Reference proteome</keyword>
<evidence type="ECO:0000313" key="1">
    <source>
        <dbReference type="EMBL" id="CBI37918.3"/>
    </source>
</evidence>
<evidence type="ECO:0000313" key="2">
    <source>
        <dbReference type="Proteomes" id="UP000009183"/>
    </source>
</evidence>
<reference evidence="2" key="1">
    <citation type="journal article" date="2007" name="Nature">
        <title>The grapevine genome sequence suggests ancestral hexaploidization in major angiosperm phyla.</title>
        <authorList>
            <consortium name="The French-Italian Public Consortium for Grapevine Genome Characterization."/>
            <person name="Jaillon O."/>
            <person name="Aury J.-M."/>
            <person name="Noel B."/>
            <person name="Policriti A."/>
            <person name="Clepet C."/>
            <person name="Casagrande A."/>
            <person name="Choisne N."/>
            <person name="Aubourg S."/>
            <person name="Vitulo N."/>
            <person name="Jubin C."/>
            <person name="Vezzi A."/>
            <person name="Legeai F."/>
            <person name="Hugueney P."/>
            <person name="Dasilva C."/>
            <person name="Horner D."/>
            <person name="Mica E."/>
            <person name="Jublot D."/>
            <person name="Poulain J."/>
            <person name="Bruyere C."/>
            <person name="Billault A."/>
            <person name="Segurens B."/>
            <person name="Gouyvenoux M."/>
            <person name="Ugarte E."/>
            <person name="Cattonaro F."/>
            <person name="Anthouard V."/>
            <person name="Vico V."/>
            <person name="Del Fabbro C."/>
            <person name="Alaux M."/>
            <person name="Di Gaspero G."/>
            <person name="Dumas V."/>
            <person name="Felice N."/>
            <person name="Paillard S."/>
            <person name="Juman I."/>
            <person name="Moroldo M."/>
            <person name="Scalabrin S."/>
            <person name="Canaguier A."/>
            <person name="Le Clainche I."/>
            <person name="Malacrida G."/>
            <person name="Durand E."/>
            <person name="Pesole G."/>
            <person name="Laucou V."/>
            <person name="Chatelet P."/>
            <person name="Merdinoglu D."/>
            <person name="Delledonne M."/>
            <person name="Pezzotti M."/>
            <person name="Lecharny A."/>
            <person name="Scarpelli C."/>
            <person name="Artiguenave F."/>
            <person name="Pe M.E."/>
            <person name="Valle G."/>
            <person name="Morgante M."/>
            <person name="Caboche M."/>
            <person name="Adam-Blondon A.-F."/>
            <person name="Weissenbach J."/>
            <person name="Quetier F."/>
            <person name="Wincker P."/>
        </authorList>
    </citation>
    <scope>NUCLEOTIDE SEQUENCE [LARGE SCALE GENOMIC DNA]</scope>
    <source>
        <strain evidence="2">cv. Pinot noir / PN40024</strain>
    </source>
</reference>